<dbReference type="InterPro" id="IPR050267">
    <property type="entry name" value="Anti-sigma-factor_SerPK"/>
</dbReference>
<sequence>MNAARSTTSTMFLHRRFNGTAHAVRSHLQSIEDLARSYNIAKDIYGDVLIVLGEVLNNIVEHAFADEPDGWIDCKISRHRTHFLIETRDNGTPLPPRLLSAGALPDTGTDLEDLPEGGFGWFIVHTLTDDMIYERLDGQNHLSFSLAIS</sequence>
<keyword evidence="1" id="KW-0808">Transferase</keyword>
<dbReference type="InterPro" id="IPR003594">
    <property type="entry name" value="HATPase_dom"/>
</dbReference>
<evidence type="ECO:0000313" key="4">
    <source>
        <dbReference type="Proteomes" id="UP000786693"/>
    </source>
</evidence>
<reference evidence="3 4" key="1">
    <citation type="submission" date="2021-05" db="EMBL/GenBank/DDBJ databases">
        <title>Bacteria Genome sequencing.</title>
        <authorList>
            <person name="Takabe Y."/>
            <person name="Nakajima Y."/>
            <person name="Suzuki S."/>
            <person name="Shiozaki T."/>
        </authorList>
    </citation>
    <scope>NUCLEOTIDE SEQUENCE [LARGE SCALE GENOMIC DNA]</scope>
    <source>
        <strain evidence="3 4">AI_62</strain>
    </source>
</reference>
<dbReference type="PANTHER" id="PTHR35526">
    <property type="entry name" value="ANTI-SIGMA-F FACTOR RSBW-RELATED"/>
    <property type="match status" value="1"/>
</dbReference>
<dbReference type="Gene3D" id="3.30.565.10">
    <property type="entry name" value="Histidine kinase-like ATPase, C-terminal domain"/>
    <property type="match status" value="1"/>
</dbReference>
<dbReference type="SUPFAM" id="SSF55874">
    <property type="entry name" value="ATPase domain of HSP90 chaperone/DNA topoisomerase II/histidine kinase"/>
    <property type="match status" value="1"/>
</dbReference>
<dbReference type="InterPro" id="IPR036890">
    <property type="entry name" value="HATPase_C_sf"/>
</dbReference>
<evidence type="ECO:0000256" key="1">
    <source>
        <dbReference type="ARBA" id="ARBA00022527"/>
    </source>
</evidence>
<dbReference type="RefSeq" id="WP_220750143.1">
    <property type="nucleotide sequence ID" value="NZ_BPFH01000007.1"/>
</dbReference>
<accession>A0ABQ4NRE1</accession>
<keyword evidence="4" id="KW-1185">Reference proteome</keyword>
<dbReference type="EMBL" id="BPFH01000007">
    <property type="protein sequence ID" value="GIT96642.1"/>
    <property type="molecule type" value="Genomic_DNA"/>
</dbReference>
<dbReference type="Proteomes" id="UP000786693">
    <property type="component" value="Unassembled WGS sequence"/>
</dbReference>
<evidence type="ECO:0000259" key="2">
    <source>
        <dbReference type="Pfam" id="PF13581"/>
    </source>
</evidence>
<dbReference type="Pfam" id="PF13581">
    <property type="entry name" value="HATPase_c_2"/>
    <property type="match status" value="1"/>
</dbReference>
<keyword evidence="1" id="KW-0418">Kinase</keyword>
<dbReference type="PANTHER" id="PTHR35526:SF3">
    <property type="entry name" value="ANTI-SIGMA-F FACTOR RSBW"/>
    <property type="match status" value="1"/>
</dbReference>
<gene>
    <name evidence="3" type="ORF">JANAI62_32650</name>
</gene>
<dbReference type="CDD" id="cd16936">
    <property type="entry name" value="HATPase_RsbW-like"/>
    <property type="match status" value="1"/>
</dbReference>
<feature type="domain" description="Histidine kinase/HSP90-like ATPase" evidence="2">
    <location>
        <begin position="20"/>
        <end position="145"/>
    </location>
</feature>
<comment type="caution">
    <text evidence="3">The sequence shown here is derived from an EMBL/GenBank/DDBJ whole genome shotgun (WGS) entry which is preliminary data.</text>
</comment>
<evidence type="ECO:0000313" key="3">
    <source>
        <dbReference type="EMBL" id="GIT96642.1"/>
    </source>
</evidence>
<protein>
    <recommendedName>
        <fullName evidence="2">Histidine kinase/HSP90-like ATPase domain-containing protein</fullName>
    </recommendedName>
</protein>
<keyword evidence="1" id="KW-0723">Serine/threonine-protein kinase</keyword>
<name>A0ABQ4NRE1_9RHOB</name>
<organism evidence="3 4">
    <name type="scientific">Jannaschia pagri</name>
    <dbReference type="NCBI Taxonomy" id="2829797"/>
    <lineage>
        <taxon>Bacteria</taxon>
        <taxon>Pseudomonadati</taxon>
        <taxon>Pseudomonadota</taxon>
        <taxon>Alphaproteobacteria</taxon>
        <taxon>Rhodobacterales</taxon>
        <taxon>Roseobacteraceae</taxon>
        <taxon>Jannaschia</taxon>
    </lineage>
</organism>
<proteinExistence type="predicted"/>